<organism evidence="1 2">
    <name type="scientific">Hypoxylon rubiginosum</name>
    <dbReference type="NCBI Taxonomy" id="110542"/>
    <lineage>
        <taxon>Eukaryota</taxon>
        <taxon>Fungi</taxon>
        <taxon>Dikarya</taxon>
        <taxon>Ascomycota</taxon>
        <taxon>Pezizomycotina</taxon>
        <taxon>Sordariomycetes</taxon>
        <taxon>Xylariomycetidae</taxon>
        <taxon>Xylariales</taxon>
        <taxon>Hypoxylaceae</taxon>
        <taxon>Hypoxylon</taxon>
    </lineage>
</organism>
<proteinExistence type="predicted"/>
<comment type="caution">
    <text evidence="1">The sequence shown here is derived from an EMBL/GenBank/DDBJ whole genome shotgun (WGS) entry which is preliminary data.</text>
</comment>
<keyword evidence="2" id="KW-1185">Reference proteome</keyword>
<accession>A0ACB9ZEG7</accession>
<sequence length="913" mass="100162">MDIHRCRFVPYPPSAINAVAFSYPTVSRSQKGAPVRLAIGRANGDIEIWNPLNGLWHQETILHGGKDRSIDGLVWVTEPDQILQDGTKLVGKSRLFSIGYTSTVTEWDLEKRRPKKQASGMHGDIWCLAAQPFVMPTKNGGKPTNGVVQGGKKLVAGTMDGSLVLYSIDDDDLRFDRILVRSSSKKTKMVSIAFQNRNVVIVGCSDSAIRVYDMRNGNVLRKMTLGSDLIGGAKEIIVWSVKCLDGRDIVSGDSTGQVCIWDGKTYTQAQRLQAHNQDVLSLATSADGSTIVSGGMDRRTVLYRKVSGSAARWSKVWHKRYHSHDVKTMASFEGHGLSVVVSGGPDACPIVLPLREAGMENHRTLSHLPQTPPIQSASKSRLIVSWWEREVHVWRLRRPLQDLVDMSDGKSGVDKNWKLLARILIKGEANITSATVSNDGSVLVVSTTSDIKAFHLKPRTDSKKDELKISKVELQEDLCKQGATQVQISPDGQWVCAVQGGSKVSVLAILHDSTLDGKPAIHPKTIRLQRIERKIQKHLSLGGLGQYDRTITHIAFSPDSKMLAVADLAGYIDTWVLGPSLPKLQNGDAHNEDQSASESEDEDDEVVGELRWTRNPKGSLIPKLQASPTVLSFSNHIPMSASAMSEETPADYTLLTVTARPQVLVIHPTLGSLTPWSRRNPISRFPIQFRDTRDLVKGALWSGDRVWLYGASFLFMLDLSRDLAEPDPSKTHTNKQLVKQGTKRKRGPDTGAGSKMEIGAAGPTRVLRQVTDGPAEEIPLDGGPVPDPMDEDDASQPADESSSEESDDDDEDEDRAGELTLLRDAQGKGLPTDGSELNKGLAFWHTYKYRPILGIVPLGGDEQDEGFVANGDGEAAGVVPHGKKEALEVALVERPLWDVDMPDRYFGDGEWEK</sequence>
<evidence type="ECO:0000313" key="2">
    <source>
        <dbReference type="Proteomes" id="UP001497700"/>
    </source>
</evidence>
<protein>
    <submittedName>
        <fullName evidence="1">WD40 repeat-like protein</fullName>
    </submittedName>
</protein>
<dbReference type="Proteomes" id="UP001497700">
    <property type="component" value="Unassembled WGS sequence"/>
</dbReference>
<dbReference type="EMBL" id="MU393428">
    <property type="protein sequence ID" value="KAI4869741.1"/>
    <property type="molecule type" value="Genomic_DNA"/>
</dbReference>
<reference evidence="1 2" key="1">
    <citation type="journal article" date="2022" name="New Phytol.">
        <title>Ecological generalism drives hyperdiversity of secondary metabolite gene clusters in xylarialean endophytes.</title>
        <authorList>
            <person name="Franco M.E.E."/>
            <person name="Wisecaver J.H."/>
            <person name="Arnold A.E."/>
            <person name="Ju Y.M."/>
            <person name="Slot J.C."/>
            <person name="Ahrendt S."/>
            <person name="Moore L.P."/>
            <person name="Eastman K.E."/>
            <person name="Scott K."/>
            <person name="Konkel Z."/>
            <person name="Mondo S.J."/>
            <person name="Kuo A."/>
            <person name="Hayes R.D."/>
            <person name="Haridas S."/>
            <person name="Andreopoulos B."/>
            <person name="Riley R."/>
            <person name="LaButti K."/>
            <person name="Pangilinan J."/>
            <person name="Lipzen A."/>
            <person name="Amirebrahimi M."/>
            <person name="Yan J."/>
            <person name="Adam C."/>
            <person name="Keymanesh K."/>
            <person name="Ng V."/>
            <person name="Louie K."/>
            <person name="Northen T."/>
            <person name="Drula E."/>
            <person name="Henrissat B."/>
            <person name="Hsieh H.M."/>
            <person name="Youens-Clark K."/>
            <person name="Lutzoni F."/>
            <person name="Miadlikowska J."/>
            <person name="Eastwood D.C."/>
            <person name="Hamelin R.C."/>
            <person name="Grigoriev I.V."/>
            <person name="U'Ren J.M."/>
        </authorList>
    </citation>
    <scope>NUCLEOTIDE SEQUENCE [LARGE SCALE GENOMIC DNA]</scope>
    <source>
        <strain evidence="1 2">CBS 119005</strain>
    </source>
</reference>
<name>A0ACB9ZEG7_9PEZI</name>
<gene>
    <name evidence="1" type="ORF">F4820DRAFT_405858</name>
</gene>
<evidence type="ECO:0000313" key="1">
    <source>
        <dbReference type="EMBL" id="KAI4869741.1"/>
    </source>
</evidence>